<feature type="region of interest" description="Disordered" evidence="1">
    <location>
        <begin position="15"/>
        <end position="50"/>
    </location>
</feature>
<accession>A0A9I9CU36</accession>
<dbReference type="AlphaFoldDB" id="A0A9I9CU36"/>
<proteinExistence type="predicted"/>
<organism evidence="2">
    <name type="scientific">Cucumis melo</name>
    <name type="common">Muskmelon</name>
    <dbReference type="NCBI Taxonomy" id="3656"/>
    <lineage>
        <taxon>Eukaryota</taxon>
        <taxon>Viridiplantae</taxon>
        <taxon>Streptophyta</taxon>
        <taxon>Embryophyta</taxon>
        <taxon>Tracheophyta</taxon>
        <taxon>Spermatophyta</taxon>
        <taxon>Magnoliopsida</taxon>
        <taxon>eudicotyledons</taxon>
        <taxon>Gunneridae</taxon>
        <taxon>Pentapetalae</taxon>
        <taxon>rosids</taxon>
        <taxon>fabids</taxon>
        <taxon>Cucurbitales</taxon>
        <taxon>Cucurbitaceae</taxon>
        <taxon>Benincaseae</taxon>
        <taxon>Cucumis</taxon>
    </lineage>
</organism>
<sequence length="106" mass="12469">MAQLSRKAGAISRLVKPNSVCQKGNESSQRKASPKRSLQREVIGQPRRRRKCDLHTYHKEHYLATKKGKKDFRGSPWVGLKMIKRKKERKRSLILLHILARREVLW</sequence>
<reference evidence="2" key="1">
    <citation type="submission" date="2023-03" db="UniProtKB">
        <authorList>
            <consortium name="EnsemblPlants"/>
        </authorList>
    </citation>
    <scope>IDENTIFICATION</scope>
</reference>
<evidence type="ECO:0000313" key="2">
    <source>
        <dbReference type="EnsemblPlants" id="MELO3C008454.2.1"/>
    </source>
</evidence>
<evidence type="ECO:0000256" key="1">
    <source>
        <dbReference type="SAM" id="MobiDB-lite"/>
    </source>
</evidence>
<dbReference type="Gramene" id="MELO3C008454.2.1">
    <property type="protein sequence ID" value="MELO3C008454.2.1"/>
    <property type="gene ID" value="MELO3C008454.2"/>
</dbReference>
<feature type="compositionally biased region" description="Polar residues" evidence="1">
    <location>
        <begin position="19"/>
        <end position="31"/>
    </location>
</feature>
<dbReference type="EnsemblPlants" id="MELO3C008454.2.1">
    <property type="protein sequence ID" value="MELO3C008454.2.1"/>
    <property type="gene ID" value="MELO3C008454.2"/>
</dbReference>
<name>A0A9I9CU36_CUCME</name>
<protein>
    <submittedName>
        <fullName evidence="2">Uncharacterized protein</fullName>
    </submittedName>
</protein>